<organism evidence="2 3">
    <name type="scientific">Malus domestica</name>
    <name type="common">Apple</name>
    <name type="synonym">Pyrus malus</name>
    <dbReference type="NCBI Taxonomy" id="3750"/>
    <lineage>
        <taxon>Eukaryota</taxon>
        <taxon>Viridiplantae</taxon>
        <taxon>Streptophyta</taxon>
        <taxon>Embryophyta</taxon>
        <taxon>Tracheophyta</taxon>
        <taxon>Spermatophyta</taxon>
        <taxon>Magnoliopsida</taxon>
        <taxon>eudicotyledons</taxon>
        <taxon>Gunneridae</taxon>
        <taxon>Pentapetalae</taxon>
        <taxon>rosids</taxon>
        <taxon>fabids</taxon>
        <taxon>Rosales</taxon>
        <taxon>Rosaceae</taxon>
        <taxon>Amygdaloideae</taxon>
        <taxon>Maleae</taxon>
        <taxon>Malus</taxon>
    </lineage>
</organism>
<dbReference type="AlphaFoldDB" id="A0A498JR55"/>
<keyword evidence="3" id="KW-1185">Reference proteome</keyword>
<proteinExistence type="predicted"/>
<protein>
    <submittedName>
        <fullName evidence="2">Uncharacterized protein</fullName>
    </submittedName>
</protein>
<dbReference type="EMBL" id="RDQH01000331">
    <property type="protein sequence ID" value="RXH97397.1"/>
    <property type="molecule type" value="Genomic_DNA"/>
</dbReference>
<keyword evidence="1" id="KW-1133">Transmembrane helix</keyword>
<evidence type="ECO:0000256" key="1">
    <source>
        <dbReference type="SAM" id="Phobius"/>
    </source>
</evidence>
<evidence type="ECO:0000313" key="3">
    <source>
        <dbReference type="Proteomes" id="UP000290289"/>
    </source>
</evidence>
<evidence type="ECO:0000313" key="2">
    <source>
        <dbReference type="EMBL" id="RXH97397.1"/>
    </source>
</evidence>
<sequence length="206" mass="23675">MGLFGKTVLKTNCENHHSNFWVSLCSFLCFFKIFWCLLLIPLLVDFFSHFMVPYVFLAISSYKQVEGLQDINQLVGLLVPLLCGVPGVSEKNFQVQQQVTEIITYTYSLHHKSKENVTPISSKLTIFLFAYYSCLGFWLLCTYQLSQFSCDLYIHIPYNFHLSICDLLLINSILILKLFLPIMQSFALFASQSTMEPFSTACINNL</sequence>
<gene>
    <name evidence="2" type="ORF">DVH24_007743</name>
</gene>
<feature type="transmembrane region" description="Helical" evidence="1">
    <location>
        <begin position="124"/>
        <end position="146"/>
    </location>
</feature>
<keyword evidence="1" id="KW-0812">Transmembrane</keyword>
<keyword evidence="1" id="KW-0472">Membrane</keyword>
<accession>A0A498JR55</accession>
<feature type="transmembrane region" description="Helical" evidence="1">
    <location>
        <begin position="20"/>
        <end position="44"/>
    </location>
</feature>
<dbReference type="Proteomes" id="UP000290289">
    <property type="component" value="Chromosome 5"/>
</dbReference>
<name>A0A498JR55_MALDO</name>
<dbReference type="STRING" id="3750.A0A498JR55"/>
<reference evidence="2 3" key="1">
    <citation type="submission" date="2018-10" db="EMBL/GenBank/DDBJ databases">
        <title>A high-quality apple genome assembly.</title>
        <authorList>
            <person name="Hu J."/>
        </authorList>
    </citation>
    <scope>NUCLEOTIDE SEQUENCE [LARGE SCALE GENOMIC DNA]</scope>
    <source>
        <strain evidence="3">cv. HFTH1</strain>
        <tissue evidence="2">Young leaf</tissue>
    </source>
</reference>
<comment type="caution">
    <text evidence="2">The sequence shown here is derived from an EMBL/GenBank/DDBJ whole genome shotgun (WGS) entry which is preliminary data.</text>
</comment>
<feature type="transmembrane region" description="Helical" evidence="1">
    <location>
        <begin position="158"/>
        <end position="180"/>
    </location>
</feature>